<evidence type="ECO:0000313" key="5">
    <source>
        <dbReference type="Proteomes" id="UP001500575"/>
    </source>
</evidence>
<feature type="chain" id="PRO_5045154360" description="Calcium-binding protein" evidence="3">
    <location>
        <begin position="25"/>
        <end position="435"/>
    </location>
</feature>
<evidence type="ECO:0000313" key="4">
    <source>
        <dbReference type="EMBL" id="GAA2128941.1"/>
    </source>
</evidence>
<keyword evidence="5" id="KW-1185">Reference proteome</keyword>
<dbReference type="PANTHER" id="PTHR38340">
    <property type="entry name" value="S-LAYER PROTEIN"/>
    <property type="match status" value="1"/>
</dbReference>
<dbReference type="InterPro" id="IPR001343">
    <property type="entry name" value="Hemolysn_Ca-bd"/>
</dbReference>
<sequence length="435" mass="43700">MKRLWSPAAAAAVLVVATASPAAATVSVSGGTVQSDNNGDTVTPFCQTGNLSASGAAAPGSPCSTLESLTVIGNGGTDTIDLSEVTSAAFPVLTQVTIRADEDLFTQTPAADTVYGSPLGDLIRADTLDTISGGEGSDLLIGGLTSGGGLGDDTIVELQSNGVGSGGPGDDRFVNSLTAGGVDGGSGTDTWEWDFDKGVVGVDATIVVTANGVTFTVDGTTLPTSTMTGFEQLYLTLMRQGTHVFDGSAFPGRQHVRGFASNDTIVGGAFDDTLLGGADQDTLTGNGGVDLLEAGDGDDTVQARDGVADRVDCGAGNDTVVADAVDVVVACEAVQLPPVAVPPAPPAPVAPTTGVVKGPDSVTKPGKGKFKFSSPSAGATFECRLDKKAWKACTSPYTVKTKKLDPGKHKLSVRAVAGGLKDATPSKKTFKVKTG</sequence>
<comment type="caution">
    <text evidence="4">The sequence shown here is derived from an EMBL/GenBank/DDBJ whole genome shotgun (WGS) entry which is preliminary data.</text>
</comment>
<dbReference type="InterPro" id="IPR050557">
    <property type="entry name" value="RTX_toxin/Mannuronan_C5-epim"/>
</dbReference>
<keyword evidence="3" id="KW-0732">Signal</keyword>
<dbReference type="Proteomes" id="UP001500575">
    <property type="component" value="Unassembled WGS sequence"/>
</dbReference>
<dbReference type="PANTHER" id="PTHR38340:SF1">
    <property type="entry name" value="S-LAYER PROTEIN"/>
    <property type="match status" value="1"/>
</dbReference>
<dbReference type="EMBL" id="BAAAQQ010000013">
    <property type="protein sequence ID" value="GAA2128941.1"/>
    <property type="molecule type" value="Genomic_DNA"/>
</dbReference>
<evidence type="ECO:0000256" key="2">
    <source>
        <dbReference type="ARBA" id="ARBA00022525"/>
    </source>
</evidence>
<feature type="signal peptide" evidence="3">
    <location>
        <begin position="1"/>
        <end position="24"/>
    </location>
</feature>
<dbReference type="PRINTS" id="PR00313">
    <property type="entry name" value="CABNDNGRPT"/>
</dbReference>
<organism evidence="4 5">
    <name type="scientific">Nocardioides bigeumensis</name>
    <dbReference type="NCBI Taxonomy" id="433657"/>
    <lineage>
        <taxon>Bacteria</taxon>
        <taxon>Bacillati</taxon>
        <taxon>Actinomycetota</taxon>
        <taxon>Actinomycetes</taxon>
        <taxon>Propionibacteriales</taxon>
        <taxon>Nocardioidaceae</taxon>
        <taxon>Nocardioides</taxon>
    </lineage>
</organism>
<accession>A0ABN2YKS1</accession>
<proteinExistence type="predicted"/>
<reference evidence="4 5" key="1">
    <citation type="journal article" date="2019" name="Int. J. Syst. Evol. Microbiol.">
        <title>The Global Catalogue of Microorganisms (GCM) 10K type strain sequencing project: providing services to taxonomists for standard genome sequencing and annotation.</title>
        <authorList>
            <consortium name="The Broad Institute Genomics Platform"/>
            <consortium name="The Broad Institute Genome Sequencing Center for Infectious Disease"/>
            <person name="Wu L."/>
            <person name="Ma J."/>
        </authorList>
    </citation>
    <scope>NUCLEOTIDE SEQUENCE [LARGE SCALE GENOMIC DNA]</scope>
    <source>
        <strain evidence="4 5">JCM 16021</strain>
    </source>
</reference>
<dbReference type="Gene3D" id="2.150.10.10">
    <property type="entry name" value="Serralysin-like metalloprotease, C-terminal"/>
    <property type="match status" value="2"/>
</dbReference>
<evidence type="ECO:0008006" key="6">
    <source>
        <dbReference type="Google" id="ProtNLM"/>
    </source>
</evidence>
<name>A0ABN2YKS1_9ACTN</name>
<evidence type="ECO:0000256" key="1">
    <source>
        <dbReference type="ARBA" id="ARBA00004613"/>
    </source>
</evidence>
<comment type="subcellular location">
    <subcellularLocation>
        <location evidence="1">Secreted</location>
    </subcellularLocation>
</comment>
<evidence type="ECO:0000256" key="3">
    <source>
        <dbReference type="SAM" id="SignalP"/>
    </source>
</evidence>
<dbReference type="RefSeq" id="WP_344304599.1">
    <property type="nucleotide sequence ID" value="NZ_BAAAQQ010000013.1"/>
</dbReference>
<keyword evidence="2" id="KW-0964">Secreted</keyword>
<dbReference type="Pfam" id="PF00353">
    <property type="entry name" value="HemolysinCabind"/>
    <property type="match status" value="2"/>
</dbReference>
<dbReference type="InterPro" id="IPR011049">
    <property type="entry name" value="Serralysin-like_metalloprot_C"/>
</dbReference>
<dbReference type="SUPFAM" id="SSF51120">
    <property type="entry name" value="beta-Roll"/>
    <property type="match status" value="2"/>
</dbReference>
<gene>
    <name evidence="4" type="ORF">GCM10009843_29980</name>
</gene>
<protein>
    <recommendedName>
        <fullName evidence="6">Calcium-binding protein</fullName>
    </recommendedName>
</protein>